<dbReference type="STRING" id="1453999.AW06_001736"/>
<proteinExistence type="predicted"/>
<evidence type="ECO:0000256" key="1">
    <source>
        <dbReference type="PROSITE-ProRule" id="PRU00169"/>
    </source>
</evidence>
<keyword evidence="5" id="KW-1185">Reference proteome</keyword>
<evidence type="ECO:0000313" key="5">
    <source>
        <dbReference type="Proteomes" id="UP000021315"/>
    </source>
</evidence>
<gene>
    <name evidence="4" type="primary">rpfG_5</name>
    <name evidence="4" type="ORF">AW06_001736</name>
</gene>
<dbReference type="PANTHER" id="PTHR45228:SF5">
    <property type="entry name" value="CYCLIC DI-GMP PHOSPHODIESTERASE VC_1348-RELATED"/>
    <property type="match status" value="1"/>
</dbReference>
<dbReference type="EMBL" id="JDST02000032">
    <property type="protein sequence ID" value="KFB77185.1"/>
    <property type="molecule type" value="Genomic_DNA"/>
</dbReference>
<keyword evidence="4" id="KW-0378">Hydrolase</keyword>
<dbReference type="PROSITE" id="PS51832">
    <property type="entry name" value="HD_GYP"/>
    <property type="match status" value="1"/>
</dbReference>
<dbReference type="Gene3D" id="1.10.3210.10">
    <property type="entry name" value="Hypothetical protein af1432"/>
    <property type="match status" value="1"/>
</dbReference>
<dbReference type="RefSeq" id="WP_246149011.1">
    <property type="nucleotide sequence ID" value="NZ_JDST02000032.1"/>
</dbReference>
<dbReference type="InterPro" id="IPR052020">
    <property type="entry name" value="Cyclic_di-GMP/3'3'-cGAMP_PDE"/>
</dbReference>
<dbReference type="Pfam" id="PF13487">
    <property type="entry name" value="HD_5"/>
    <property type="match status" value="1"/>
</dbReference>
<keyword evidence="1" id="KW-0597">Phosphoprotein</keyword>
<feature type="modified residue" description="4-aspartylphosphate" evidence="1">
    <location>
        <position position="63"/>
    </location>
</feature>
<dbReference type="PANTHER" id="PTHR45228">
    <property type="entry name" value="CYCLIC DI-GMP PHOSPHODIESTERASE TM_0186-RELATED"/>
    <property type="match status" value="1"/>
</dbReference>
<reference evidence="4" key="1">
    <citation type="submission" date="2014-02" db="EMBL/GenBank/DDBJ databases">
        <title>Expanding our view of genomic diversity in Candidatus Accumulibacter clades.</title>
        <authorList>
            <person name="Skennerton C.T."/>
            <person name="Barr J.J."/>
            <person name="Slater F.R."/>
            <person name="Bond P.L."/>
            <person name="Tyson G.W."/>
        </authorList>
    </citation>
    <scope>NUCLEOTIDE SEQUENCE [LARGE SCALE GENOMIC DNA]</scope>
</reference>
<dbReference type="Gene3D" id="3.40.50.2300">
    <property type="match status" value="1"/>
</dbReference>
<evidence type="ECO:0000259" key="3">
    <source>
        <dbReference type="PROSITE" id="PS51832"/>
    </source>
</evidence>
<dbReference type="CDD" id="cd00077">
    <property type="entry name" value="HDc"/>
    <property type="match status" value="1"/>
</dbReference>
<comment type="caution">
    <text evidence="4">The sequence shown here is derived from an EMBL/GenBank/DDBJ whole genome shotgun (WGS) entry which is preliminary data.</text>
</comment>
<accession>A0A080M9R2</accession>
<dbReference type="EC" id="3.1.4.52" evidence="4"/>
<dbReference type="SUPFAM" id="SSF109604">
    <property type="entry name" value="HD-domain/PDEase-like"/>
    <property type="match status" value="1"/>
</dbReference>
<dbReference type="InterPro" id="IPR001789">
    <property type="entry name" value="Sig_transdc_resp-reg_receiver"/>
</dbReference>
<dbReference type="SMART" id="SM00448">
    <property type="entry name" value="REC"/>
    <property type="match status" value="1"/>
</dbReference>
<feature type="domain" description="Response regulatory" evidence="2">
    <location>
        <begin position="14"/>
        <end position="130"/>
    </location>
</feature>
<dbReference type="InterPro" id="IPR037522">
    <property type="entry name" value="HD_GYP_dom"/>
</dbReference>
<dbReference type="PROSITE" id="PS50110">
    <property type="entry name" value="RESPONSE_REGULATORY"/>
    <property type="match status" value="1"/>
</dbReference>
<name>A0A080M9R2_9PROT</name>
<dbReference type="SUPFAM" id="SSF52172">
    <property type="entry name" value="CheY-like"/>
    <property type="match status" value="1"/>
</dbReference>
<evidence type="ECO:0000259" key="2">
    <source>
        <dbReference type="PROSITE" id="PS50110"/>
    </source>
</evidence>
<protein>
    <submittedName>
        <fullName evidence="4">Cyclic di-GMP phosphodiesterase response regulator RpfG</fullName>
        <ecNumber evidence="4">3.1.4.52</ecNumber>
    </submittedName>
</protein>
<dbReference type="Pfam" id="PF00072">
    <property type="entry name" value="Response_reg"/>
    <property type="match status" value="1"/>
</dbReference>
<dbReference type="InterPro" id="IPR003607">
    <property type="entry name" value="HD/PDEase_dom"/>
</dbReference>
<dbReference type="SMART" id="SM00471">
    <property type="entry name" value="HDc"/>
    <property type="match status" value="1"/>
</dbReference>
<dbReference type="AlphaFoldDB" id="A0A080M9R2"/>
<dbReference type="Proteomes" id="UP000021315">
    <property type="component" value="Unassembled WGS sequence"/>
</dbReference>
<dbReference type="GO" id="GO:0000160">
    <property type="term" value="P:phosphorelay signal transduction system"/>
    <property type="evidence" value="ECO:0007669"/>
    <property type="project" value="InterPro"/>
</dbReference>
<dbReference type="GO" id="GO:0071111">
    <property type="term" value="F:cyclic-guanylate-specific phosphodiesterase activity"/>
    <property type="evidence" value="ECO:0007669"/>
    <property type="project" value="UniProtKB-EC"/>
</dbReference>
<feature type="domain" description="HD-GYP" evidence="3">
    <location>
        <begin position="157"/>
        <end position="368"/>
    </location>
</feature>
<sequence length="386" mass="43286">MNSKTLSLDGEKATLLIVDDTPENLTILGELLQSTYRVRAANSGQSALRIAASDPKPDLILLDVMMPDMDGYVVFAHLREDPRTRDIPVIFVTALDTAINEQYGLELGALDYITKPLRPAIVLARVHTQLELKRARDWLRDQNTFLETEIARRMAENQLIQDISIHALARLAETRDPETGNHLRRTQEYVRILAMGLRGHPRFAAFLTDHNIQLLAKSAPLHDIGKVGIPDHILLKPGKLSPEEWVIMKTHTKLGSEAIEQAERDAEHPVEFLVLAKEIAHYHHERWDGGGYPEGLAGDAIPFSARLMALADVFDALITRRVYKPPMPHAQARAIILAERGRRFDPDVVDSFLACGDEFRAIADRYRDSDEALKANLATVLVKTTD</sequence>
<organism evidence="4 5">
    <name type="scientific">Candidatus Accumulibacter cognatus</name>
    <dbReference type="NCBI Taxonomy" id="2954383"/>
    <lineage>
        <taxon>Bacteria</taxon>
        <taxon>Pseudomonadati</taxon>
        <taxon>Pseudomonadota</taxon>
        <taxon>Betaproteobacteria</taxon>
        <taxon>Candidatus Accumulibacter</taxon>
    </lineage>
</organism>
<evidence type="ECO:0000313" key="4">
    <source>
        <dbReference type="EMBL" id="KFB77185.1"/>
    </source>
</evidence>
<dbReference type="InterPro" id="IPR011006">
    <property type="entry name" value="CheY-like_superfamily"/>
</dbReference>